<dbReference type="InterPro" id="IPR011611">
    <property type="entry name" value="PfkB_dom"/>
</dbReference>
<dbReference type="AlphaFoldDB" id="E5Y7U7"/>
<dbReference type="InterPro" id="IPR029056">
    <property type="entry name" value="Ribokinase-like"/>
</dbReference>
<keyword evidence="1" id="KW-0808">Transferase</keyword>
<dbReference type="Pfam" id="PF00294">
    <property type="entry name" value="PfkB"/>
    <property type="match status" value="1"/>
</dbReference>
<dbReference type="EMBL" id="ADCP02000001">
    <property type="protein sequence ID" value="EFV43914.1"/>
    <property type="molecule type" value="Genomic_DNA"/>
</dbReference>
<accession>E5Y7U7</accession>
<dbReference type="PANTHER" id="PTHR46969:SF1">
    <property type="entry name" value="BIFUNCTIONAL PROTEIN HLDE"/>
    <property type="match status" value="1"/>
</dbReference>
<dbReference type="RefSeq" id="WP_005028080.1">
    <property type="nucleotide sequence ID" value="NZ_KE150238.1"/>
</dbReference>
<dbReference type="InterPro" id="IPR002173">
    <property type="entry name" value="Carboh/pur_kinase_PfkB_CS"/>
</dbReference>
<dbReference type="OrthoDB" id="9802794at2"/>
<evidence type="ECO:0000313" key="4">
    <source>
        <dbReference type="EMBL" id="EFV43914.1"/>
    </source>
</evidence>
<feature type="domain" description="Carbohydrate kinase PfkB" evidence="3">
    <location>
        <begin position="21"/>
        <end position="321"/>
    </location>
</feature>
<dbReference type="PANTHER" id="PTHR46969">
    <property type="entry name" value="BIFUNCTIONAL PROTEIN HLDE"/>
    <property type="match status" value="1"/>
</dbReference>
<dbReference type="Proteomes" id="UP000006034">
    <property type="component" value="Unassembled WGS sequence"/>
</dbReference>
<dbReference type="HOGENOM" id="CLU_021150_0_1_7"/>
<dbReference type="STRING" id="563192.HMPREF0179_02262"/>
<sequence>MSDASPVLLTPDVVGGLAGKRVLVVGDIMLDAYLIGDADRISPEAPVPVVRIEKERYLLGGAGNVARNIVALGGVATLAGVMGKDASADRIRGLVRDEGICGAFVALPQRPTTVKTRVMARRQQMLRLDSEDASPLSSADQEALLSVITEQLPAHDVVILSDYSKGIVSLSFMSRLRGLLAASPHQVKVLIDPKPSNVGLYGGSFLLTPNTKETGECAGMPVRSREEILAAGRAILEKVGCPHLLTTLGSDGMALFSGPSEVWHVPTMAQDVFDVTGAGDTVIATLGLGLAAGLPLLASCVLANYAAGLVVAQVGAAVASPDALREAIRELPVTITKW</sequence>
<gene>
    <name evidence="4" type="ORF">HMPREF0179_02262</name>
</gene>
<evidence type="ECO:0000256" key="2">
    <source>
        <dbReference type="ARBA" id="ARBA00022777"/>
    </source>
</evidence>
<organism evidence="4 5">
    <name type="scientific">Bilophila wadsworthia (strain 3_1_6)</name>
    <dbReference type="NCBI Taxonomy" id="563192"/>
    <lineage>
        <taxon>Bacteria</taxon>
        <taxon>Pseudomonadati</taxon>
        <taxon>Thermodesulfobacteriota</taxon>
        <taxon>Desulfovibrionia</taxon>
        <taxon>Desulfovibrionales</taxon>
        <taxon>Desulfovibrionaceae</taxon>
        <taxon>Bilophila</taxon>
    </lineage>
</organism>
<dbReference type="NCBIfam" id="TIGR02198">
    <property type="entry name" value="rfaE_dom_I"/>
    <property type="match status" value="1"/>
</dbReference>
<dbReference type="GeneID" id="78085404"/>
<dbReference type="FunFam" id="3.40.1190.20:FF:000002">
    <property type="entry name" value="Bifunctional protein HldE"/>
    <property type="match status" value="1"/>
</dbReference>
<dbReference type="CDD" id="cd01172">
    <property type="entry name" value="RfaE_like"/>
    <property type="match status" value="1"/>
</dbReference>
<keyword evidence="2" id="KW-0418">Kinase</keyword>
<reference evidence="4 5" key="2">
    <citation type="submission" date="2013-04" db="EMBL/GenBank/DDBJ databases">
        <title>The Genome Sequence of Bilophila wadsworthia 3_1_6.</title>
        <authorList>
            <consortium name="The Broad Institute Genomics Platform"/>
            <person name="Earl A."/>
            <person name="Ward D."/>
            <person name="Feldgarden M."/>
            <person name="Gevers D."/>
            <person name="Sibley C."/>
            <person name="Strauss J."/>
            <person name="Allen-Vercoe E."/>
            <person name="Walker B."/>
            <person name="Young S."/>
            <person name="Zeng Q."/>
            <person name="Gargeya S."/>
            <person name="Fitzgerald M."/>
            <person name="Haas B."/>
            <person name="Abouelleil A."/>
            <person name="Allen A.W."/>
            <person name="Alvarado L."/>
            <person name="Arachchi H.M."/>
            <person name="Berlin A.M."/>
            <person name="Chapman S.B."/>
            <person name="Gainer-Dewar J."/>
            <person name="Goldberg J."/>
            <person name="Griggs A."/>
            <person name="Gujja S."/>
            <person name="Hansen M."/>
            <person name="Howarth C."/>
            <person name="Imamovic A."/>
            <person name="Ireland A."/>
            <person name="Larimer J."/>
            <person name="McCowan C."/>
            <person name="Murphy C."/>
            <person name="Pearson M."/>
            <person name="Poon T.W."/>
            <person name="Priest M."/>
            <person name="Roberts A."/>
            <person name="Saif S."/>
            <person name="Shea T."/>
            <person name="Sisk P."/>
            <person name="Sykes S."/>
            <person name="Wortman J."/>
            <person name="Nusbaum C."/>
            <person name="Birren B."/>
        </authorList>
    </citation>
    <scope>NUCLEOTIDE SEQUENCE [LARGE SCALE GENOMIC DNA]</scope>
    <source>
        <strain evidence="4 5">3_1_6</strain>
    </source>
</reference>
<name>E5Y7U7_BILW3</name>
<dbReference type="GO" id="GO:0016773">
    <property type="term" value="F:phosphotransferase activity, alcohol group as acceptor"/>
    <property type="evidence" value="ECO:0007669"/>
    <property type="project" value="InterPro"/>
</dbReference>
<keyword evidence="5" id="KW-1185">Reference proteome</keyword>
<evidence type="ECO:0000313" key="5">
    <source>
        <dbReference type="Proteomes" id="UP000006034"/>
    </source>
</evidence>
<reference evidence="4 5" key="1">
    <citation type="submission" date="2010-10" db="EMBL/GenBank/DDBJ databases">
        <authorList>
            <consortium name="The Broad Institute Genome Sequencing Platform"/>
            <person name="Ward D."/>
            <person name="Earl A."/>
            <person name="Feldgarden M."/>
            <person name="Young S.K."/>
            <person name="Gargeya S."/>
            <person name="Zeng Q."/>
            <person name="Alvarado L."/>
            <person name="Berlin A."/>
            <person name="Bochicchio J."/>
            <person name="Chapman S.B."/>
            <person name="Chen Z."/>
            <person name="Freedman E."/>
            <person name="Gellesch M."/>
            <person name="Goldberg J."/>
            <person name="Griggs A."/>
            <person name="Gujja S."/>
            <person name="Heilman E."/>
            <person name="Heiman D."/>
            <person name="Howarth C."/>
            <person name="Mehta T."/>
            <person name="Neiman D."/>
            <person name="Pearson M."/>
            <person name="Roberts A."/>
            <person name="Saif S."/>
            <person name="Shea T."/>
            <person name="Shenoy N."/>
            <person name="Sisk P."/>
            <person name="Stolte C."/>
            <person name="Sykes S."/>
            <person name="White J."/>
            <person name="Yandava C."/>
            <person name="Allen-Vercoe E."/>
            <person name="Sibley C."/>
            <person name="Ambrose C.E."/>
            <person name="Strauss J."/>
            <person name="Daigneault M."/>
            <person name="Haas B."/>
            <person name="Nusbaum C."/>
            <person name="Birren B."/>
        </authorList>
    </citation>
    <scope>NUCLEOTIDE SEQUENCE [LARGE SCALE GENOMIC DNA]</scope>
    <source>
        <strain evidence="4 5">3_1_6</strain>
    </source>
</reference>
<dbReference type="eggNOG" id="COG2870">
    <property type="taxonomic scope" value="Bacteria"/>
</dbReference>
<protein>
    <submittedName>
        <fullName evidence="4">RfaE, domain I</fullName>
    </submittedName>
</protein>
<dbReference type="SUPFAM" id="SSF53613">
    <property type="entry name" value="Ribokinase-like"/>
    <property type="match status" value="1"/>
</dbReference>
<dbReference type="GO" id="GO:0005829">
    <property type="term" value="C:cytosol"/>
    <property type="evidence" value="ECO:0007669"/>
    <property type="project" value="TreeGrafter"/>
</dbReference>
<evidence type="ECO:0000259" key="3">
    <source>
        <dbReference type="Pfam" id="PF00294"/>
    </source>
</evidence>
<dbReference type="InterPro" id="IPR011913">
    <property type="entry name" value="RfaE_dom_I"/>
</dbReference>
<dbReference type="PROSITE" id="PS00583">
    <property type="entry name" value="PFKB_KINASES_1"/>
    <property type="match status" value="1"/>
</dbReference>
<dbReference type="Gene3D" id="3.40.1190.20">
    <property type="match status" value="1"/>
</dbReference>
<evidence type="ECO:0000256" key="1">
    <source>
        <dbReference type="ARBA" id="ARBA00022679"/>
    </source>
</evidence>
<dbReference type="GO" id="GO:0033786">
    <property type="term" value="F:heptose-1-phosphate adenylyltransferase activity"/>
    <property type="evidence" value="ECO:0007669"/>
    <property type="project" value="TreeGrafter"/>
</dbReference>
<proteinExistence type="predicted"/>
<comment type="caution">
    <text evidence="4">The sequence shown here is derived from an EMBL/GenBank/DDBJ whole genome shotgun (WGS) entry which is preliminary data.</text>
</comment>
<dbReference type="GO" id="GO:0033785">
    <property type="term" value="F:heptose 7-phosphate kinase activity"/>
    <property type="evidence" value="ECO:0007669"/>
    <property type="project" value="TreeGrafter"/>
</dbReference>